<dbReference type="InterPro" id="IPR036513">
    <property type="entry name" value="STAS_dom_sf"/>
</dbReference>
<feature type="domain" description="STAS" evidence="4">
    <location>
        <begin position="27"/>
        <end position="136"/>
    </location>
</feature>
<evidence type="ECO:0000256" key="1">
    <source>
        <dbReference type="ARBA" id="ARBA00009013"/>
    </source>
</evidence>
<name>A0ABY7PJC6_9ACTN</name>
<dbReference type="SUPFAM" id="SSF52091">
    <property type="entry name" value="SpoIIaa-like"/>
    <property type="match status" value="1"/>
</dbReference>
<evidence type="ECO:0000313" key="5">
    <source>
        <dbReference type="EMBL" id="WBO68628.1"/>
    </source>
</evidence>
<sequence length="144" mass="15487">MVLNHPPVVTDEHRIPLPAGSRPAPGGATVVPLLGEIDVLTAPALSARLDRLTADARPDLALDLRPVTFIDCAGLGVLCRARNRVRARRGRLRLVTDDAGFQRVLRATGLRDVFDAHPRLPRPEVSAPGPEAVSTAAPRDEEVF</sequence>
<proteinExistence type="inferred from homology"/>
<organism evidence="5 6">
    <name type="scientific">Streptomyces camelliae</name>
    <dbReference type="NCBI Taxonomy" id="3004093"/>
    <lineage>
        <taxon>Bacteria</taxon>
        <taxon>Bacillati</taxon>
        <taxon>Actinomycetota</taxon>
        <taxon>Actinomycetes</taxon>
        <taxon>Kitasatosporales</taxon>
        <taxon>Streptomycetaceae</taxon>
        <taxon>Streptomyces</taxon>
    </lineage>
</organism>
<comment type="similarity">
    <text evidence="1 2">Belongs to the anti-sigma-factor antagonist family.</text>
</comment>
<dbReference type="NCBIfam" id="TIGR00377">
    <property type="entry name" value="ant_ant_sig"/>
    <property type="match status" value="1"/>
</dbReference>
<dbReference type="PROSITE" id="PS50801">
    <property type="entry name" value="STAS"/>
    <property type="match status" value="1"/>
</dbReference>
<evidence type="ECO:0000256" key="2">
    <source>
        <dbReference type="RuleBase" id="RU003749"/>
    </source>
</evidence>
<evidence type="ECO:0000259" key="4">
    <source>
        <dbReference type="PROSITE" id="PS50801"/>
    </source>
</evidence>
<dbReference type="InterPro" id="IPR002645">
    <property type="entry name" value="STAS_dom"/>
</dbReference>
<dbReference type="CDD" id="cd07043">
    <property type="entry name" value="STAS_anti-anti-sigma_factors"/>
    <property type="match status" value="1"/>
</dbReference>
<dbReference type="RefSeq" id="WP_270085859.1">
    <property type="nucleotide sequence ID" value="NZ_CP115300.1"/>
</dbReference>
<protein>
    <recommendedName>
        <fullName evidence="2">Anti-sigma factor antagonist</fullName>
    </recommendedName>
</protein>
<keyword evidence="6" id="KW-1185">Reference proteome</keyword>
<evidence type="ECO:0000256" key="3">
    <source>
        <dbReference type="SAM" id="MobiDB-lite"/>
    </source>
</evidence>
<evidence type="ECO:0000313" key="6">
    <source>
        <dbReference type="Proteomes" id="UP001212326"/>
    </source>
</evidence>
<dbReference type="EMBL" id="CP115300">
    <property type="protein sequence ID" value="WBO68628.1"/>
    <property type="molecule type" value="Genomic_DNA"/>
</dbReference>
<dbReference type="PANTHER" id="PTHR33495:SF2">
    <property type="entry name" value="ANTI-SIGMA FACTOR ANTAGONIST TM_1081-RELATED"/>
    <property type="match status" value="1"/>
</dbReference>
<gene>
    <name evidence="5" type="ORF">O1G22_40405</name>
</gene>
<dbReference type="PANTHER" id="PTHR33495">
    <property type="entry name" value="ANTI-SIGMA FACTOR ANTAGONIST TM_1081-RELATED-RELATED"/>
    <property type="match status" value="1"/>
</dbReference>
<dbReference type="Gene3D" id="3.30.750.24">
    <property type="entry name" value="STAS domain"/>
    <property type="match status" value="1"/>
</dbReference>
<accession>A0ABY7PJC6</accession>
<dbReference type="InterPro" id="IPR003658">
    <property type="entry name" value="Anti-sigma_ant"/>
</dbReference>
<dbReference type="Pfam" id="PF01740">
    <property type="entry name" value="STAS"/>
    <property type="match status" value="1"/>
</dbReference>
<reference evidence="5 6" key="1">
    <citation type="submission" date="2022-12" db="EMBL/GenBank/DDBJ databases">
        <authorList>
            <person name="Mo P."/>
        </authorList>
    </citation>
    <scope>NUCLEOTIDE SEQUENCE [LARGE SCALE GENOMIC DNA]</scope>
    <source>
        <strain evidence="5 6">HUAS 2-6</strain>
    </source>
</reference>
<dbReference type="Proteomes" id="UP001212326">
    <property type="component" value="Chromosome"/>
</dbReference>
<feature type="region of interest" description="Disordered" evidence="3">
    <location>
        <begin position="118"/>
        <end position="144"/>
    </location>
</feature>